<dbReference type="InterPro" id="IPR013783">
    <property type="entry name" value="Ig-like_fold"/>
</dbReference>
<evidence type="ECO:0000313" key="1">
    <source>
        <dbReference type="EMBL" id="QFJ55466.1"/>
    </source>
</evidence>
<dbReference type="Gene3D" id="3.20.20.80">
    <property type="entry name" value="Glycosidases"/>
    <property type="match status" value="2"/>
</dbReference>
<dbReference type="Proteomes" id="UP000327030">
    <property type="component" value="Chromosome 1"/>
</dbReference>
<sequence>MGLFMNISRGDFREFGPRISGRETVIFTFSVEPGSEKISIILFDKSTKKQISLIELSKDYSVGRVYSVQVSGINPDNVCYLFKVDGKFFVDPFATAIVGRDKWGDVSGREKQQFRVYSGIAHIEKDWKDARVKIAPSDMVLYKLHMRGFTAGFSMSESKIGCYKGLLSKVPYLKKLGVTSLELMPLYDFEELFLEAKSNISPKGKITQVMEYTGKNNYWGFGEANYFAPKASYFGGADNTAEGLRALVSSLHSKGFEIIMEMAFFVETSADIQLECLKYYVKYFHIDGFHIVGCNAPIERIAEEPFLADTKIFYEFIPEEILCNEKGRKHLFIYNDSFMNVTRQIQNHMNGSMVQFANHMRRQNSAYGFVNYMANVNGFSLWDSYAYGEKHNYDNGEDNKDGTNNNYSFNYGIEGKTTNKTINANRFREMRNAFTALMMSQSVPLFVAADEMAATHFGNNNPYCQDNKAGYTVFSKNKSKTTLQNFVSQLVEFRKNHKCLRTETPFLMNDYKHLGLPDMSFHGSEPWMMSIGEEQKALGVLYNGAYAKETEDVFVCYNFHYDSVDMALPLLAPGKRWRLCFNTAEYTDKSDFAPKPIHDQQSIKVPGSSISVLVGIKVDRNKA</sequence>
<dbReference type="Gene3D" id="2.60.40.1180">
    <property type="entry name" value="Golgi alpha-mannosidase II"/>
    <property type="match status" value="1"/>
</dbReference>
<dbReference type="KEGG" id="pxv:FXF36_11600"/>
<dbReference type="AlphaFoldDB" id="A0A5P6VSA1"/>
<dbReference type="SUPFAM" id="SSF51011">
    <property type="entry name" value="Glycosyl hydrolase domain"/>
    <property type="match status" value="1"/>
</dbReference>
<protein>
    <submittedName>
        <fullName evidence="1">Glycogen debranching enzyme</fullName>
    </submittedName>
</protein>
<dbReference type="EMBL" id="CP043028">
    <property type="protein sequence ID" value="QFJ55466.1"/>
    <property type="molecule type" value="Genomic_DNA"/>
</dbReference>
<gene>
    <name evidence="1" type="primary">glgX1</name>
    <name evidence="1" type="ORF">FXF36_11600</name>
</gene>
<dbReference type="Gene3D" id="2.60.40.10">
    <property type="entry name" value="Immunoglobulins"/>
    <property type="match status" value="1"/>
</dbReference>
<organism evidence="1 2">
    <name type="scientific">Pseudobutyrivibrio xylanivorans</name>
    <dbReference type="NCBI Taxonomy" id="185007"/>
    <lineage>
        <taxon>Bacteria</taxon>
        <taxon>Bacillati</taxon>
        <taxon>Bacillota</taxon>
        <taxon>Clostridia</taxon>
        <taxon>Lachnospirales</taxon>
        <taxon>Lachnospiraceae</taxon>
        <taxon>Pseudobutyrivibrio</taxon>
    </lineage>
</organism>
<dbReference type="PANTHER" id="PTHR43002">
    <property type="entry name" value="GLYCOGEN DEBRANCHING ENZYME"/>
    <property type="match status" value="1"/>
</dbReference>
<proteinExistence type="predicted"/>
<dbReference type="OrthoDB" id="9761875at2"/>
<reference evidence="2" key="1">
    <citation type="submission" date="2019-08" db="EMBL/GenBank/DDBJ databases">
        <title>Complete Genome Sequence of the Polysaccharide-Degrading Rumen Bacterium Pseudobutyrivibrio xylanivorans MA3014.</title>
        <authorList>
            <person name="Palevich N."/>
            <person name="Maclean P.H."/>
            <person name="Kelly W.J."/>
            <person name="Leahy S.C."/>
            <person name="Rakonjac J."/>
            <person name="Attwood G.T."/>
        </authorList>
    </citation>
    <scope>NUCLEOTIDE SEQUENCE [LARGE SCALE GENOMIC DNA]</scope>
    <source>
        <strain evidence="2">MA3014</strain>
    </source>
</reference>
<dbReference type="InterPro" id="IPR013780">
    <property type="entry name" value="Glyco_hydro_b"/>
</dbReference>
<evidence type="ECO:0000313" key="2">
    <source>
        <dbReference type="Proteomes" id="UP000327030"/>
    </source>
</evidence>
<name>A0A5P6VSA1_PSEXY</name>
<accession>A0A5P6VSA1</accession>
<dbReference type="InterPro" id="IPR017853">
    <property type="entry name" value="GH"/>
</dbReference>
<dbReference type="SUPFAM" id="SSF51445">
    <property type="entry name" value="(Trans)glycosidases"/>
    <property type="match status" value="1"/>
</dbReference>